<dbReference type="OrthoDB" id="341421at2759"/>
<name>A0A9P7ER95_9AGAM</name>
<dbReference type="RefSeq" id="XP_041284840.1">
    <property type="nucleotide sequence ID" value="XM_041443602.1"/>
</dbReference>
<dbReference type="AlphaFoldDB" id="A0A9P7ER95"/>
<proteinExistence type="predicted"/>
<reference evidence="1" key="1">
    <citation type="journal article" date="2020" name="New Phytol.">
        <title>Comparative genomics reveals dynamic genome evolution in host specialist ectomycorrhizal fungi.</title>
        <authorList>
            <person name="Lofgren L.A."/>
            <person name="Nguyen N.H."/>
            <person name="Vilgalys R."/>
            <person name="Ruytinx J."/>
            <person name="Liao H.L."/>
            <person name="Branco S."/>
            <person name="Kuo A."/>
            <person name="LaButti K."/>
            <person name="Lipzen A."/>
            <person name="Andreopoulos W."/>
            <person name="Pangilinan J."/>
            <person name="Riley R."/>
            <person name="Hundley H."/>
            <person name="Na H."/>
            <person name="Barry K."/>
            <person name="Grigoriev I.V."/>
            <person name="Stajich J.E."/>
            <person name="Kennedy P.G."/>
        </authorList>
    </citation>
    <scope>NUCLEOTIDE SEQUENCE</scope>
    <source>
        <strain evidence="1">FC423</strain>
    </source>
</reference>
<dbReference type="EMBL" id="JABBWM010000151">
    <property type="protein sequence ID" value="KAG2086151.1"/>
    <property type="molecule type" value="Genomic_DNA"/>
</dbReference>
<evidence type="ECO:0000313" key="2">
    <source>
        <dbReference type="Proteomes" id="UP000823399"/>
    </source>
</evidence>
<protein>
    <submittedName>
        <fullName evidence="1">Uncharacterized protein</fullName>
    </submittedName>
</protein>
<evidence type="ECO:0000313" key="1">
    <source>
        <dbReference type="EMBL" id="KAG2086151.1"/>
    </source>
</evidence>
<gene>
    <name evidence="1" type="ORF">F5147DRAFT_81817</name>
</gene>
<comment type="caution">
    <text evidence="1">The sequence shown here is derived from an EMBL/GenBank/DDBJ whole genome shotgun (WGS) entry which is preliminary data.</text>
</comment>
<accession>A0A9P7ER95</accession>
<sequence>MHKPTCREDERSSGLFELVRMIIINPVLLGYLKLGVIFACGLLDDPQIGFDTPFSACVEFAIEPSDMFDFAGLYFNDGTAGGKLQGMVQLNAITAWNMQIPFPPKRISMWHEA</sequence>
<organism evidence="1 2">
    <name type="scientific">Suillus discolor</name>
    <dbReference type="NCBI Taxonomy" id="1912936"/>
    <lineage>
        <taxon>Eukaryota</taxon>
        <taxon>Fungi</taxon>
        <taxon>Dikarya</taxon>
        <taxon>Basidiomycota</taxon>
        <taxon>Agaricomycotina</taxon>
        <taxon>Agaricomycetes</taxon>
        <taxon>Agaricomycetidae</taxon>
        <taxon>Boletales</taxon>
        <taxon>Suillineae</taxon>
        <taxon>Suillaceae</taxon>
        <taxon>Suillus</taxon>
    </lineage>
</organism>
<keyword evidence="2" id="KW-1185">Reference proteome</keyword>
<dbReference type="Proteomes" id="UP000823399">
    <property type="component" value="Unassembled WGS sequence"/>
</dbReference>
<dbReference type="GeneID" id="64705861"/>